<dbReference type="EMBL" id="QGMZ01000006">
    <property type="protein sequence ID" value="PWR75939.1"/>
    <property type="molecule type" value="Genomic_DNA"/>
</dbReference>
<evidence type="ECO:0000259" key="7">
    <source>
        <dbReference type="PROSITE" id="PS50011"/>
    </source>
</evidence>
<sequence>MKKRQICYLIVCIITGLFFLGGSVTADSAPYTGDNVTPGPDYWAPNPESDGRMFHEGGNSTNSNGSGQVNEPRGPEEMGWRNNNPPIFDLPMQRWQFPVISLGVSLIILMIMTIAGIATGRLYRYTFTKRAQISLFFCHIISALLIGGFTVVLYMLRSTEDFMDPFLSTMYATFGLLAYLALSSLIQAVSVYKTRPLIPLHQGHILFAVIAIILLLSVRIPVVFSLPLTILVALIVIIPGAMFSLITSHFTHKSDYQHPDYNTDNTITRSLPLINEELPPSFPEKLTSKYHDISVIGSGGMAIVYRAVRNDNNRIVALKIPFSSDETSGKTFLNEMSVWRDLSHPHIAQITDQNIFPVPYVELEYIPRSLKDLTLPVPPIKTITSIQQVGEALMYAHSKRVIHRDIKPGNVLFTDEGDVKLTDWGLSRFIERGEDTRNTSFSLFYASPEQLAPEKYGNGDQRTDIYQLGVLLYELLCGTPPYGTQNIGELFTRIQKDQYILPSEINGNLIAFDEIITRSLKADPADRYQSMQEFLIALETIKKNY</sequence>
<feature type="transmembrane region" description="Helical" evidence="6">
    <location>
        <begin position="99"/>
        <end position="123"/>
    </location>
</feature>
<keyword evidence="3" id="KW-0418">Kinase</keyword>
<feature type="domain" description="Protein kinase" evidence="7">
    <location>
        <begin position="290"/>
        <end position="541"/>
    </location>
</feature>
<dbReference type="PROSITE" id="PS50011">
    <property type="entry name" value="PROTEIN_KINASE_DOM"/>
    <property type="match status" value="1"/>
</dbReference>
<dbReference type="SMART" id="SM00220">
    <property type="entry name" value="S_TKc"/>
    <property type="match status" value="1"/>
</dbReference>
<dbReference type="AlphaFoldDB" id="A0A2V2N7W1"/>
<gene>
    <name evidence="8" type="ORF">DLD82_02450</name>
</gene>
<evidence type="ECO:0000313" key="8">
    <source>
        <dbReference type="EMBL" id="PWR75939.1"/>
    </source>
</evidence>
<evidence type="ECO:0000256" key="2">
    <source>
        <dbReference type="ARBA" id="ARBA00022741"/>
    </source>
</evidence>
<dbReference type="InterPro" id="IPR011009">
    <property type="entry name" value="Kinase-like_dom_sf"/>
</dbReference>
<evidence type="ECO:0000256" key="3">
    <source>
        <dbReference type="ARBA" id="ARBA00022777"/>
    </source>
</evidence>
<evidence type="ECO:0000256" key="1">
    <source>
        <dbReference type="ARBA" id="ARBA00022679"/>
    </source>
</evidence>
<feature type="transmembrane region" description="Helical" evidence="6">
    <location>
        <begin position="168"/>
        <end position="192"/>
    </location>
</feature>
<feature type="transmembrane region" description="Helical" evidence="6">
    <location>
        <begin position="228"/>
        <end position="246"/>
    </location>
</feature>
<evidence type="ECO:0000313" key="9">
    <source>
        <dbReference type="Proteomes" id="UP000245934"/>
    </source>
</evidence>
<evidence type="ECO:0000256" key="5">
    <source>
        <dbReference type="SAM" id="MobiDB-lite"/>
    </source>
</evidence>
<dbReference type="InterPro" id="IPR017441">
    <property type="entry name" value="Protein_kinase_ATP_BS"/>
</dbReference>
<dbReference type="PROSITE" id="PS00108">
    <property type="entry name" value="PROTEIN_KINASE_ST"/>
    <property type="match status" value="1"/>
</dbReference>
<dbReference type="CDD" id="cd14014">
    <property type="entry name" value="STKc_PknB_like"/>
    <property type="match status" value="1"/>
</dbReference>
<accession>A0A2V2N7W1</accession>
<dbReference type="OrthoDB" id="41005at2157"/>
<dbReference type="RefSeq" id="WP_109939516.1">
    <property type="nucleotide sequence ID" value="NZ_CP176366.1"/>
</dbReference>
<dbReference type="PROSITE" id="PS00107">
    <property type="entry name" value="PROTEIN_KINASE_ATP"/>
    <property type="match status" value="1"/>
</dbReference>
<keyword evidence="6" id="KW-1133">Transmembrane helix</keyword>
<dbReference type="Pfam" id="PF00069">
    <property type="entry name" value="Pkinase"/>
    <property type="match status" value="1"/>
</dbReference>
<organism evidence="8 9">
    <name type="scientific">Methanospirillum stamsii</name>
    <dbReference type="NCBI Taxonomy" id="1277351"/>
    <lineage>
        <taxon>Archaea</taxon>
        <taxon>Methanobacteriati</taxon>
        <taxon>Methanobacteriota</taxon>
        <taxon>Stenosarchaea group</taxon>
        <taxon>Methanomicrobia</taxon>
        <taxon>Methanomicrobiales</taxon>
        <taxon>Methanospirillaceae</taxon>
        <taxon>Methanospirillum</taxon>
    </lineage>
</organism>
<name>A0A2V2N7W1_9EURY</name>
<dbReference type="Proteomes" id="UP000245934">
    <property type="component" value="Unassembled WGS sequence"/>
</dbReference>
<feature type="transmembrane region" description="Helical" evidence="6">
    <location>
        <begin position="204"/>
        <end position="222"/>
    </location>
</feature>
<keyword evidence="4" id="KW-0067">ATP-binding</keyword>
<dbReference type="InterPro" id="IPR008271">
    <property type="entry name" value="Ser/Thr_kinase_AS"/>
</dbReference>
<dbReference type="InterPro" id="IPR000719">
    <property type="entry name" value="Prot_kinase_dom"/>
</dbReference>
<evidence type="ECO:0000256" key="4">
    <source>
        <dbReference type="ARBA" id="ARBA00022840"/>
    </source>
</evidence>
<keyword evidence="6" id="KW-0812">Transmembrane</keyword>
<feature type="region of interest" description="Disordered" evidence="5">
    <location>
        <begin position="47"/>
        <end position="78"/>
    </location>
</feature>
<dbReference type="GO" id="GO:0005524">
    <property type="term" value="F:ATP binding"/>
    <property type="evidence" value="ECO:0007669"/>
    <property type="project" value="UniProtKB-KW"/>
</dbReference>
<protein>
    <recommendedName>
        <fullName evidence="7">Protein kinase domain-containing protein</fullName>
    </recommendedName>
</protein>
<keyword evidence="1" id="KW-0808">Transferase</keyword>
<keyword evidence="9" id="KW-1185">Reference proteome</keyword>
<dbReference type="Gene3D" id="1.10.510.10">
    <property type="entry name" value="Transferase(Phosphotransferase) domain 1"/>
    <property type="match status" value="1"/>
</dbReference>
<feature type="transmembrane region" description="Helical" evidence="6">
    <location>
        <begin position="135"/>
        <end position="156"/>
    </location>
</feature>
<evidence type="ECO:0000256" key="6">
    <source>
        <dbReference type="SAM" id="Phobius"/>
    </source>
</evidence>
<keyword evidence="6" id="KW-0472">Membrane</keyword>
<dbReference type="SUPFAM" id="SSF56112">
    <property type="entry name" value="Protein kinase-like (PK-like)"/>
    <property type="match status" value="1"/>
</dbReference>
<dbReference type="GO" id="GO:0004674">
    <property type="term" value="F:protein serine/threonine kinase activity"/>
    <property type="evidence" value="ECO:0007669"/>
    <property type="project" value="TreeGrafter"/>
</dbReference>
<comment type="caution">
    <text evidence="8">The sequence shown here is derived from an EMBL/GenBank/DDBJ whole genome shotgun (WGS) entry which is preliminary data.</text>
</comment>
<reference evidence="8 9" key="1">
    <citation type="submission" date="2018-05" db="EMBL/GenBank/DDBJ databases">
        <title>Draft genome of Methanospirillum stamsii Pt1.</title>
        <authorList>
            <person name="Dueholm M.S."/>
            <person name="Nielsen P.H."/>
            <person name="Bakmann L.F."/>
            <person name="Otzen D.E."/>
        </authorList>
    </citation>
    <scope>NUCLEOTIDE SEQUENCE [LARGE SCALE GENOMIC DNA]</scope>
    <source>
        <strain evidence="8 9">Pt1</strain>
    </source>
</reference>
<dbReference type="PANTHER" id="PTHR43289">
    <property type="entry name" value="MITOGEN-ACTIVATED PROTEIN KINASE KINASE KINASE 20-RELATED"/>
    <property type="match status" value="1"/>
</dbReference>
<keyword evidence="2" id="KW-0547">Nucleotide-binding</keyword>
<dbReference type="GeneID" id="97607838"/>
<dbReference type="PANTHER" id="PTHR43289:SF6">
    <property type="entry name" value="SERINE_THREONINE-PROTEIN KINASE NEKL-3"/>
    <property type="match status" value="1"/>
</dbReference>
<feature type="compositionally biased region" description="Low complexity" evidence="5">
    <location>
        <begin position="57"/>
        <end position="67"/>
    </location>
</feature>
<proteinExistence type="predicted"/>